<protein>
    <recommendedName>
        <fullName evidence="2">Transglutaminase-like domain-containing protein</fullName>
    </recommendedName>
</protein>
<evidence type="ECO:0000313" key="3">
    <source>
        <dbReference type="EMBL" id="CEJ84068.1"/>
    </source>
</evidence>
<dbReference type="GO" id="GO:0005737">
    <property type="term" value="C:cytoplasm"/>
    <property type="evidence" value="ECO:0007669"/>
    <property type="project" value="TreeGrafter"/>
</dbReference>
<dbReference type="Proteomes" id="UP000039046">
    <property type="component" value="Unassembled WGS sequence"/>
</dbReference>
<dbReference type="PANTHER" id="PTHR46333:SF5">
    <property type="entry name" value="TRANSGLUTAMINASE-LIKE DOMAIN-CONTAINING PROTEIN"/>
    <property type="match status" value="1"/>
</dbReference>
<accession>A0A0A1TAL9</accession>
<organism evidence="3 4">
    <name type="scientific">[Torrubiella] hemipterigena</name>
    <dbReference type="NCBI Taxonomy" id="1531966"/>
    <lineage>
        <taxon>Eukaryota</taxon>
        <taxon>Fungi</taxon>
        <taxon>Dikarya</taxon>
        <taxon>Ascomycota</taxon>
        <taxon>Pezizomycotina</taxon>
        <taxon>Sordariomycetes</taxon>
        <taxon>Hypocreomycetidae</taxon>
        <taxon>Hypocreales</taxon>
        <taxon>Clavicipitaceae</taxon>
        <taxon>Clavicipitaceae incertae sedis</taxon>
        <taxon>'Torrubiella' clade</taxon>
    </lineage>
</organism>
<reference evidence="3 4" key="1">
    <citation type="journal article" date="2015" name="Genome Announc.">
        <title>Draft Genome Sequence and Gene Annotation of the Entomopathogenic Fungus Verticillium hemipterigenum.</title>
        <authorList>
            <person name="Horn F."/>
            <person name="Habel A."/>
            <person name="Scharf D.H."/>
            <person name="Dworschak J."/>
            <person name="Brakhage A.A."/>
            <person name="Guthke R."/>
            <person name="Hertweck C."/>
            <person name="Linde J."/>
        </authorList>
    </citation>
    <scope>NUCLEOTIDE SEQUENCE [LARGE SCALE GENOMIC DNA]</scope>
</reference>
<feature type="compositionally biased region" description="Polar residues" evidence="1">
    <location>
        <begin position="41"/>
        <end position="50"/>
    </location>
</feature>
<evidence type="ECO:0000259" key="2">
    <source>
        <dbReference type="SMART" id="SM00460"/>
    </source>
</evidence>
<keyword evidence="4" id="KW-1185">Reference proteome</keyword>
<feature type="domain" description="Transglutaminase-like" evidence="2">
    <location>
        <begin position="418"/>
        <end position="491"/>
    </location>
</feature>
<dbReference type="AlphaFoldDB" id="A0A0A1TAL9"/>
<feature type="compositionally biased region" description="Pro residues" evidence="1">
    <location>
        <begin position="54"/>
        <end position="63"/>
    </location>
</feature>
<dbReference type="SMART" id="SM00460">
    <property type="entry name" value="TGc"/>
    <property type="match status" value="1"/>
</dbReference>
<dbReference type="PANTHER" id="PTHR46333">
    <property type="entry name" value="CYTOKINESIS PROTEIN 3"/>
    <property type="match status" value="1"/>
</dbReference>
<dbReference type="OrthoDB" id="6129702at2759"/>
<dbReference type="InterPro" id="IPR038765">
    <property type="entry name" value="Papain-like_cys_pep_sf"/>
</dbReference>
<feature type="compositionally biased region" description="Polar residues" evidence="1">
    <location>
        <begin position="157"/>
        <end position="173"/>
    </location>
</feature>
<dbReference type="SUPFAM" id="SSF54001">
    <property type="entry name" value="Cysteine proteinases"/>
    <property type="match status" value="1"/>
</dbReference>
<dbReference type="EMBL" id="CDHN01000002">
    <property type="protein sequence ID" value="CEJ84068.1"/>
    <property type="molecule type" value="Genomic_DNA"/>
</dbReference>
<feature type="compositionally biased region" description="Low complexity" evidence="1">
    <location>
        <begin position="141"/>
        <end position="156"/>
    </location>
</feature>
<gene>
    <name evidence="3" type="ORF">VHEMI03370</name>
</gene>
<feature type="compositionally biased region" description="Pro residues" evidence="1">
    <location>
        <begin position="266"/>
        <end position="276"/>
    </location>
</feature>
<dbReference type="STRING" id="1531966.A0A0A1TAL9"/>
<evidence type="ECO:0000313" key="4">
    <source>
        <dbReference type="Proteomes" id="UP000039046"/>
    </source>
</evidence>
<proteinExistence type="predicted"/>
<evidence type="ECO:0000256" key="1">
    <source>
        <dbReference type="SAM" id="MobiDB-lite"/>
    </source>
</evidence>
<name>A0A0A1TAL9_9HYPO</name>
<sequence length="692" mass="74470">MADTEEPQFSTLAERIAALNKQKAFTGNGLPATGNGLPATGNGQPATGNGQPARRPPPPPPPSKKTTQAPTTPVLPPRPARNVPPLPVRRDTQISVDSQATEQPARPPLPSRTPSAQQTPPMPPRRPSTQQNGTLVVRRNSASSELSISSGISSLSMGRTASSTTSHSSNGTAKYNLPPVVDMSQLPKLPPTRRERELKAKEKAERQAEETRKSQEARRAQPTVPVRPPIPKSASSTQAPTLPSRPVRNKSNGPTLPERSDTVTPNVPPRRLPPPATAKARITGFGSGKEDKPPPLPTSSRESKPPPVPTSSRPSIADIDAASARAVEPSSNPAPPSSADECLICRDFSVPDEVGSRFPRESLPHTDPAGYLATNLCSQFLSYTDKARAIFAWCHHNIAYDTYSFFGGCVKAVPVNDTLLNGLAVCQGYAEAYQAIAVKAGLECVVISGYGKGYGYTALKPGESIPPMKSNHAWNAVRIDGGIWKVIDACWGAGALGGETGMEFAKGFTPHEFTRSNIDMGVTHFPTDPSHQFREDGTTTSWETFYIGAGGEGPSCCGDFTKAGFEPNTAEPRLKNIPIYSGEVVRFKFARKCAHWKTRQMAGKEEPLLFMSIAGRDGRKAAIVPIQNDGYWFWADINAIDLGAPGQGVQIMQITSFDGREPRGVTQKEVLARWGRVGWKGSYLGRWDLVRA</sequence>
<dbReference type="Pfam" id="PF01841">
    <property type="entry name" value="Transglut_core"/>
    <property type="match status" value="1"/>
</dbReference>
<dbReference type="Gene3D" id="3.10.620.30">
    <property type="match status" value="1"/>
</dbReference>
<dbReference type="HOGENOM" id="CLU_016738_0_0_1"/>
<feature type="region of interest" description="Disordered" evidence="1">
    <location>
        <begin position="25"/>
        <end position="315"/>
    </location>
</feature>
<feature type="compositionally biased region" description="Polar residues" evidence="1">
    <location>
        <begin position="93"/>
        <end position="102"/>
    </location>
</feature>
<feature type="compositionally biased region" description="Basic and acidic residues" evidence="1">
    <location>
        <begin position="192"/>
        <end position="219"/>
    </location>
</feature>
<dbReference type="InterPro" id="IPR052557">
    <property type="entry name" value="CAP/Cytokinesis_protein"/>
</dbReference>
<dbReference type="InterPro" id="IPR002931">
    <property type="entry name" value="Transglutaminase-like"/>
</dbReference>
<feature type="compositionally biased region" description="Pro residues" evidence="1">
    <location>
        <begin position="73"/>
        <end position="87"/>
    </location>
</feature>